<sequence length="974" mass="110954">MGTLAIIEAELSMILKRFIGILLLLTGLLTVCSSHAQEYNYIHYDVKDGLAGSTVYDLCQDKDGFIWFATEAGISRFDGSHFKNFTTTDGLPETEIIKLFPDSKGRIWMAPFKNNICYYYNGKIYNQENDPVLKKIKLVSVAGLIHESVDANIALVSDKDLVIIREDTLIDVFSHQLEGLRRFLFRPNPLGKGFQFNLNDSCFTIIDGKMKIVSCITVGEDLFLPENLQKPRSTFKITAEDYTLAGDKIRFTSTWKGTWMVDTTTYDHYEELFLKGKQVSHGLVDNEKNIWFTTLGEGVYKLASREFKTYFFKTNQTAEIFSLEKVNDKLYAGTGYGKVYVRKKNAVIDTLNLLKEFEVIINNNSANRITCLKQIKNGALMIGSDGLLIKKTLEGRLTRTQIFSIKSLDALDNGLLLVGNGKRTVLVDPEKSITLDTIWPYRTTSVCSYNNAYYIGTLNGLYIVTKDKQTRFMGDVYPSLRQRINYFSKSSDGCLWIGTYGAGIICMKNDQVINQITTQNGISSNICRTLFVNNNFLWVGTDKGINKINISQTPYLVATYSTSDGLPTDIINAIYVDGNTIFVGSPAGLTIFDETKVANYSKCNLRVLDITVANKSQPLQSSYRLGYRENSLKISYAGISFKSGGNIWYRYRLKGLTDAWDSTSQTVLEYPSVPPGSYDLELIAVNRKGIISNPIKISFFVETPFWQTLPFQVSVIAVVILITWSLVAWRFRILRKEEQERSSIQQKLNELEQKALRAQMNPHFIFNCLNSIQNFIITNDLEASNWYLSEFAHLIRQTLDNSEKSTISITNEIKYLKRYLELEMMRFGHSFNYNIAVDTEIDSDMVDIPTMILQPYIENSIRHGIRYKENGEGHIDIRFQKNNDGFICIIQDNGIGREKANEYKSQMHVEYQSKGMSLTAERINILNRQLTDPITIEIKDLTDAQDRAMGTRIIIHFPYTVNIKPVKNDTNHNY</sequence>
<dbReference type="GO" id="GO:0000155">
    <property type="term" value="F:phosphorelay sensor kinase activity"/>
    <property type="evidence" value="ECO:0007669"/>
    <property type="project" value="InterPro"/>
</dbReference>
<keyword evidence="2" id="KW-0472">Membrane</keyword>
<protein>
    <submittedName>
        <fullName evidence="5">Uncharacterized protein</fullName>
    </submittedName>
</protein>
<dbReference type="PANTHER" id="PTHR34220:SF7">
    <property type="entry name" value="SENSOR HISTIDINE KINASE YPDA"/>
    <property type="match status" value="1"/>
</dbReference>
<dbReference type="InterPro" id="IPR011047">
    <property type="entry name" value="Quinoprotein_ADH-like_sf"/>
</dbReference>
<keyword evidence="6" id="KW-1185">Reference proteome</keyword>
<feature type="transmembrane region" description="Helical" evidence="2">
    <location>
        <begin position="709"/>
        <end position="731"/>
    </location>
</feature>
<dbReference type="InterPro" id="IPR036890">
    <property type="entry name" value="HATPase_C_sf"/>
</dbReference>
<accession>A0A4S8I0I9</accession>
<feature type="domain" description="Signal transduction histidine kinase internal region" evidence="3">
    <location>
        <begin position="752"/>
        <end position="830"/>
    </location>
</feature>
<dbReference type="InterPro" id="IPR011123">
    <property type="entry name" value="Y_Y_Y"/>
</dbReference>
<dbReference type="InterPro" id="IPR015943">
    <property type="entry name" value="WD40/YVTN_repeat-like_dom_sf"/>
</dbReference>
<feature type="domain" description="Two component regulator three Y" evidence="4">
    <location>
        <begin position="641"/>
        <end position="694"/>
    </location>
</feature>
<dbReference type="RefSeq" id="WP_136576137.1">
    <property type="nucleotide sequence ID" value="NZ_STFF01000001.1"/>
</dbReference>
<dbReference type="SUPFAM" id="SSF55874">
    <property type="entry name" value="ATPase domain of HSP90 chaperone/DNA topoisomerase II/histidine kinase"/>
    <property type="match status" value="1"/>
</dbReference>
<dbReference type="InterPro" id="IPR011110">
    <property type="entry name" value="Reg_prop"/>
</dbReference>
<dbReference type="Proteomes" id="UP000306918">
    <property type="component" value="Unassembled WGS sequence"/>
</dbReference>
<evidence type="ECO:0000256" key="2">
    <source>
        <dbReference type="SAM" id="Phobius"/>
    </source>
</evidence>
<dbReference type="GO" id="GO:0016020">
    <property type="term" value="C:membrane"/>
    <property type="evidence" value="ECO:0007669"/>
    <property type="project" value="InterPro"/>
</dbReference>
<evidence type="ECO:0000259" key="4">
    <source>
        <dbReference type="Pfam" id="PF07495"/>
    </source>
</evidence>
<dbReference type="Gene3D" id="3.30.565.10">
    <property type="entry name" value="Histidine kinase-like ATPase, C-terminal domain"/>
    <property type="match status" value="1"/>
</dbReference>
<keyword evidence="1" id="KW-0175">Coiled coil</keyword>
<dbReference type="Pfam" id="PF07495">
    <property type="entry name" value="Y_Y_Y"/>
    <property type="match status" value="1"/>
</dbReference>
<gene>
    <name evidence="5" type="ORF">FAM09_05995</name>
</gene>
<evidence type="ECO:0000256" key="1">
    <source>
        <dbReference type="SAM" id="Coils"/>
    </source>
</evidence>
<dbReference type="Pfam" id="PF06580">
    <property type="entry name" value="His_kinase"/>
    <property type="match status" value="1"/>
</dbReference>
<keyword evidence="2" id="KW-0812">Transmembrane</keyword>
<dbReference type="OrthoDB" id="9809670at2"/>
<dbReference type="SUPFAM" id="SSF63829">
    <property type="entry name" value="Calcium-dependent phosphotriesterase"/>
    <property type="match status" value="1"/>
</dbReference>
<comment type="caution">
    <text evidence="5">The sequence shown here is derived from an EMBL/GenBank/DDBJ whole genome shotgun (WGS) entry which is preliminary data.</text>
</comment>
<dbReference type="Pfam" id="PF07494">
    <property type="entry name" value="Reg_prop"/>
    <property type="match status" value="1"/>
</dbReference>
<evidence type="ECO:0000313" key="6">
    <source>
        <dbReference type="Proteomes" id="UP000306918"/>
    </source>
</evidence>
<proteinExistence type="predicted"/>
<keyword evidence="2" id="KW-1133">Transmembrane helix</keyword>
<dbReference type="AlphaFoldDB" id="A0A4S8I0I9"/>
<reference evidence="5 6" key="1">
    <citation type="submission" date="2019-04" db="EMBL/GenBank/DDBJ databases">
        <title>Niastella caeni sp. nov., isolated from activated sludge.</title>
        <authorList>
            <person name="Sheng M."/>
        </authorList>
    </citation>
    <scope>NUCLEOTIDE SEQUENCE [LARGE SCALE GENOMIC DNA]</scope>
    <source>
        <strain evidence="5 6">HX-2-15</strain>
    </source>
</reference>
<dbReference type="InterPro" id="IPR013783">
    <property type="entry name" value="Ig-like_fold"/>
</dbReference>
<dbReference type="PANTHER" id="PTHR34220">
    <property type="entry name" value="SENSOR HISTIDINE KINASE YPDA"/>
    <property type="match status" value="1"/>
</dbReference>
<organism evidence="5 6">
    <name type="scientific">Niastella caeni</name>
    <dbReference type="NCBI Taxonomy" id="2569763"/>
    <lineage>
        <taxon>Bacteria</taxon>
        <taxon>Pseudomonadati</taxon>
        <taxon>Bacteroidota</taxon>
        <taxon>Chitinophagia</taxon>
        <taxon>Chitinophagales</taxon>
        <taxon>Chitinophagaceae</taxon>
        <taxon>Niastella</taxon>
    </lineage>
</organism>
<dbReference type="InterPro" id="IPR050640">
    <property type="entry name" value="Bact_2-comp_sensor_kinase"/>
</dbReference>
<evidence type="ECO:0000259" key="3">
    <source>
        <dbReference type="Pfam" id="PF06580"/>
    </source>
</evidence>
<dbReference type="SUPFAM" id="SSF50998">
    <property type="entry name" value="Quinoprotein alcohol dehydrogenase-like"/>
    <property type="match status" value="1"/>
</dbReference>
<feature type="coiled-coil region" evidence="1">
    <location>
        <begin position="734"/>
        <end position="761"/>
    </location>
</feature>
<dbReference type="Gene3D" id="2.60.40.10">
    <property type="entry name" value="Immunoglobulins"/>
    <property type="match status" value="1"/>
</dbReference>
<evidence type="ECO:0000313" key="5">
    <source>
        <dbReference type="EMBL" id="THU41648.1"/>
    </source>
</evidence>
<dbReference type="EMBL" id="STFF01000001">
    <property type="protein sequence ID" value="THU41648.1"/>
    <property type="molecule type" value="Genomic_DNA"/>
</dbReference>
<dbReference type="InterPro" id="IPR010559">
    <property type="entry name" value="Sig_transdc_His_kin_internal"/>
</dbReference>
<dbReference type="Gene3D" id="2.130.10.10">
    <property type="entry name" value="YVTN repeat-like/Quinoprotein amine dehydrogenase"/>
    <property type="match status" value="3"/>
</dbReference>
<name>A0A4S8I0I9_9BACT</name>